<evidence type="ECO:0000313" key="2">
    <source>
        <dbReference type="Proteomes" id="UP000004520"/>
    </source>
</evidence>
<reference evidence="1 2" key="1">
    <citation type="submission" date="2011-04" db="EMBL/GenBank/DDBJ databases">
        <authorList>
            <person name="Rasko D."/>
            <person name="Redman J."/>
            <person name="Daugherty S.C."/>
            <person name="Tallon L."/>
            <person name="Sadzewicz L."/>
            <person name="Jones K."/>
            <person name="Santana-Cruz I."/>
            <person name="Liu X."/>
        </authorList>
    </citation>
    <scope>NUCLEOTIDE SEQUENCE [LARGE SCALE GENOMIC DNA]</scope>
    <source>
        <strain evidence="1 2">K-227</strain>
    </source>
</reference>
<sequence length="37" mass="4346">MWQPASYFSGASNTRREVLLLWPQENRSFLPLNLLLP</sequence>
<accession>F5NW42</accession>
<protein>
    <submittedName>
        <fullName evidence="1">Uncharacterized protein</fullName>
    </submittedName>
</protein>
<dbReference type="AlphaFoldDB" id="F5NW42"/>
<dbReference type="Proteomes" id="UP000004520">
    <property type="component" value="Unassembled WGS sequence"/>
</dbReference>
<organism evidence="1 2">
    <name type="scientific">Shigella flexneri K-227</name>
    <dbReference type="NCBI Taxonomy" id="766147"/>
    <lineage>
        <taxon>Bacteria</taxon>
        <taxon>Pseudomonadati</taxon>
        <taxon>Pseudomonadota</taxon>
        <taxon>Gammaproteobacteria</taxon>
        <taxon>Enterobacterales</taxon>
        <taxon>Enterobacteriaceae</taxon>
        <taxon>Shigella</taxon>
    </lineage>
</organism>
<dbReference type="EMBL" id="AFGY01000029">
    <property type="protein sequence ID" value="EGK37159.1"/>
    <property type="molecule type" value="Genomic_DNA"/>
</dbReference>
<comment type="caution">
    <text evidence="1">The sequence shown here is derived from an EMBL/GenBank/DDBJ whole genome shotgun (WGS) entry which is preliminary data.</text>
</comment>
<gene>
    <name evidence="1" type="ORF">SFK227_2355</name>
</gene>
<evidence type="ECO:0000313" key="1">
    <source>
        <dbReference type="EMBL" id="EGK37159.1"/>
    </source>
</evidence>
<name>F5NW42_SHIFL</name>
<proteinExistence type="predicted"/>